<keyword evidence="3" id="KW-1185">Reference proteome</keyword>
<dbReference type="Proteomes" id="UP000024332">
    <property type="component" value="Unassembled WGS sequence"/>
</dbReference>
<dbReference type="OrthoDB" id="43535at2157"/>
<dbReference type="Pfam" id="PF00535">
    <property type="entry name" value="Glycos_transf_2"/>
    <property type="match status" value="1"/>
</dbReference>
<comment type="caution">
    <text evidence="2">The sequence shown here is derived from an EMBL/GenBank/DDBJ whole genome shotgun (WGS) entry which is preliminary data.</text>
</comment>
<dbReference type="SUPFAM" id="SSF53448">
    <property type="entry name" value="Nucleotide-diphospho-sugar transferases"/>
    <property type="match status" value="1"/>
</dbReference>
<sequence length="312" mass="36788">MQEYCIYGTVYNNNDTLEESIKSFWRPDSTIVITDNFSTDGTWEKLKEISKEFNLLLLQYKSNRGQGRNYSLKHCPDRSLTAYVDLDTRYNEAFHGLLEWAPRDKVTHTYTFFGIRKEEFMKRGGWSTINVSEDVEAVSRIGFDYFVPVIVKENLFRGKGREKRYSKGIKYLVRRFNNIVDGIRGDGFYWKDISVYYENKKYVVLPFYIIARIKGIYRYHDCAAKIWIIKESIKKLVDPKEIDLDDSFFLFSISTIEHSVVKVDEILQEKFGSLIKFSCNDRLIRYVKNNEGLKRALLSSNLKDVECKEIKE</sequence>
<dbReference type="InterPro" id="IPR029044">
    <property type="entry name" value="Nucleotide-diphossugar_trans"/>
</dbReference>
<feature type="domain" description="Glycosyltransferase 2-like" evidence="1">
    <location>
        <begin position="9"/>
        <end position="106"/>
    </location>
</feature>
<organism evidence="2 3">
    <name type="scientific">Candidatus Acidianus copahuensis</name>
    <dbReference type="NCBI Taxonomy" id="1160895"/>
    <lineage>
        <taxon>Archaea</taxon>
        <taxon>Thermoproteota</taxon>
        <taxon>Thermoprotei</taxon>
        <taxon>Sulfolobales</taxon>
        <taxon>Sulfolobaceae</taxon>
        <taxon>Acidianus</taxon>
    </lineage>
</organism>
<dbReference type="Gene3D" id="3.90.550.10">
    <property type="entry name" value="Spore Coat Polysaccharide Biosynthesis Protein SpsA, Chain A"/>
    <property type="match status" value="1"/>
</dbReference>
<dbReference type="EMBL" id="JFZT01000005">
    <property type="protein sequence ID" value="EZQ12023.1"/>
    <property type="molecule type" value="Genomic_DNA"/>
</dbReference>
<name>A0A031LXZ0_9CREN</name>
<evidence type="ECO:0000313" key="3">
    <source>
        <dbReference type="Proteomes" id="UP000024332"/>
    </source>
</evidence>
<protein>
    <submittedName>
        <fullName evidence="2">Glycosyl transferase family 2</fullName>
    </submittedName>
</protein>
<keyword evidence="2" id="KW-0808">Transferase</keyword>
<evidence type="ECO:0000313" key="2">
    <source>
        <dbReference type="EMBL" id="EZQ12023.1"/>
    </source>
</evidence>
<proteinExistence type="predicted"/>
<dbReference type="InterPro" id="IPR001173">
    <property type="entry name" value="Glyco_trans_2-like"/>
</dbReference>
<evidence type="ECO:0000259" key="1">
    <source>
        <dbReference type="Pfam" id="PF00535"/>
    </source>
</evidence>
<dbReference type="STRING" id="1160895.CM19_00150"/>
<accession>A0A031LXZ0</accession>
<dbReference type="GO" id="GO:0016740">
    <property type="term" value="F:transferase activity"/>
    <property type="evidence" value="ECO:0007669"/>
    <property type="project" value="UniProtKB-KW"/>
</dbReference>
<dbReference type="AlphaFoldDB" id="A0A031LXZ0"/>
<reference evidence="2 3" key="1">
    <citation type="submission" date="2014-03" db="EMBL/GenBank/DDBJ databases">
        <title>Draft genome sequence of the novel thermoacidophilic archaea Acidianus copahuensis ALE1 strain, isolated from Copahue volcanic area in Neuquen Argentina.</title>
        <authorList>
            <person name="Urbieta M.S."/>
            <person name="Rascovan N."/>
            <person name="Castro C."/>
            <person name="Revale S."/>
            <person name="Giaveno M.A."/>
            <person name="Vazquez M.P."/>
            <person name="Donati E.R."/>
        </authorList>
    </citation>
    <scope>NUCLEOTIDE SEQUENCE [LARGE SCALE GENOMIC DNA]</scope>
    <source>
        <strain evidence="2 3">ALE1</strain>
    </source>
</reference>
<dbReference type="RefSeq" id="WP_048098435.1">
    <property type="nucleotide sequence ID" value="NZ_JFZT01000005.1"/>
</dbReference>
<gene>
    <name evidence="2" type="ORF">CM19_00150</name>
</gene>